<sequence>MANKIIGKRFDILETTEEILKTKQPRQYQSRTAGSTENRIFAELRKQWSISSQEEFTSIMWSNLLLKARNYPKPLFRDDMSELRQEVDTLKVMVRSLTNTINKLSKENKDIQNYPHTAETYFNSLCEAYIQTINDIEIAKVLSIFVYISTWAL</sequence>
<comment type="caution">
    <text evidence="2">The sequence shown here is derived from an EMBL/GenBank/DDBJ whole genome shotgun (WGS) entry which is preliminary data.</text>
</comment>
<evidence type="ECO:0000313" key="2">
    <source>
        <dbReference type="EMBL" id="GAI65010.1"/>
    </source>
</evidence>
<dbReference type="EMBL" id="BARW01001883">
    <property type="protein sequence ID" value="GAI65010.1"/>
    <property type="molecule type" value="Genomic_DNA"/>
</dbReference>
<protein>
    <submittedName>
        <fullName evidence="2">Uncharacterized protein</fullName>
    </submittedName>
</protein>
<proteinExistence type="predicted"/>
<organism evidence="2">
    <name type="scientific">marine sediment metagenome</name>
    <dbReference type="NCBI Taxonomy" id="412755"/>
    <lineage>
        <taxon>unclassified sequences</taxon>
        <taxon>metagenomes</taxon>
        <taxon>ecological metagenomes</taxon>
    </lineage>
</organism>
<dbReference type="AlphaFoldDB" id="X1RPC6"/>
<evidence type="ECO:0000256" key="1">
    <source>
        <dbReference type="SAM" id="Coils"/>
    </source>
</evidence>
<keyword evidence="1" id="KW-0175">Coiled coil</keyword>
<reference evidence="2" key="1">
    <citation type="journal article" date="2014" name="Front. Microbiol.">
        <title>High frequency of phylogenetically diverse reductive dehalogenase-homologous genes in deep subseafloor sedimentary metagenomes.</title>
        <authorList>
            <person name="Kawai M."/>
            <person name="Futagami T."/>
            <person name="Toyoda A."/>
            <person name="Takaki Y."/>
            <person name="Nishi S."/>
            <person name="Hori S."/>
            <person name="Arai W."/>
            <person name="Tsubouchi T."/>
            <person name="Morono Y."/>
            <person name="Uchiyama I."/>
            <person name="Ito T."/>
            <person name="Fujiyama A."/>
            <person name="Inagaki F."/>
            <person name="Takami H."/>
        </authorList>
    </citation>
    <scope>NUCLEOTIDE SEQUENCE</scope>
    <source>
        <strain evidence="2">Expedition CK06-06</strain>
    </source>
</reference>
<feature type="coiled-coil region" evidence="1">
    <location>
        <begin position="80"/>
        <end position="114"/>
    </location>
</feature>
<accession>X1RPC6</accession>
<gene>
    <name evidence="2" type="ORF">S12H4_05628</name>
</gene>
<name>X1RPC6_9ZZZZ</name>